<dbReference type="eggNOG" id="COG5606">
    <property type="taxonomic scope" value="Bacteria"/>
</dbReference>
<reference evidence="1 2" key="1">
    <citation type="submission" date="2013-12" db="EMBL/GenBank/DDBJ databases">
        <authorList>
            <person name="Formusa P.A."/>
            <person name="Habash M."/>
            <person name="Lee H."/>
            <person name="Trevors J.T."/>
        </authorList>
    </citation>
    <scope>NUCLEOTIDE SEQUENCE [LARGE SCALE GENOMIC DNA]</scope>
    <source>
        <strain evidence="1 2">PD30</strain>
    </source>
</reference>
<sequence>MTTVFIAGSINIKHLDPKVKERINNIVDSEFDVVVGDAGGADTSIQEYLLSLARSKTTIYCSGVTPRNNLGEWPARTVETKHSKGSRAFFTAKDVVMADAADYGLMIWDAKSTGTLSNVIELLARKKKSLVFVNKEKAFKVVGNVSQLEELVAFMSDHAKQKADEKIKLFDRISLLKHDQAELLL</sequence>
<dbReference type="RefSeq" id="WP_033056383.1">
    <property type="nucleotide sequence ID" value="NZ_AZQQ01000073.1"/>
</dbReference>
<evidence type="ECO:0000313" key="2">
    <source>
        <dbReference type="Proteomes" id="UP000026739"/>
    </source>
</evidence>
<protein>
    <submittedName>
        <fullName evidence="1">Uncharacterized protein</fullName>
    </submittedName>
</protein>
<gene>
    <name evidence="1" type="ORF">V466_10280</name>
</gene>
<comment type="caution">
    <text evidence="1">The sequence shown here is derived from an EMBL/GenBank/DDBJ whole genome shotgun (WGS) entry which is preliminary data.</text>
</comment>
<proteinExistence type="predicted"/>
<dbReference type="EMBL" id="AZQQ01000073">
    <property type="protein sequence ID" value="KDD69172.1"/>
    <property type="molecule type" value="Genomic_DNA"/>
</dbReference>
<accession>A0A059L4D0</accession>
<dbReference type="AlphaFoldDB" id="A0A059L4D0"/>
<evidence type="ECO:0000313" key="1">
    <source>
        <dbReference type="EMBL" id="KDD69172.1"/>
    </source>
</evidence>
<organism evidence="1 2">
    <name type="scientific">Pseudomonas mandelii PD30</name>
    <dbReference type="NCBI Taxonomy" id="1419583"/>
    <lineage>
        <taxon>Bacteria</taxon>
        <taxon>Pseudomonadati</taxon>
        <taxon>Pseudomonadota</taxon>
        <taxon>Gammaproteobacteria</taxon>
        <taxon>Pseudomonadales</taxon>
        <taxon>Pseudomonadaceae</taxon>
        <taxon>Pseudomonas</taxon>
    </lineage>
</organism>
<dbReference type="Proteomes" id="UP000026739">
    <property type="component" value="Unassembled WGS sequence"/>
</dbReference>
<name>A0A059L4D0_9PSED</name>